<accession>A0A1S2YY50</accession>
<dbReference type="GeneID" id="101504328"/>
<dbReference type="PANTHER" id="PTHR31500">
    <property type="entry name" value="AT-HOOK MOTIF NUCLEAR-LOCALIZED PROTEIN 9"/>
    <property type="match status" value="1"/>
</dbReference>
<dbReference type="OrthoDB" id="1430458at2759"/>
<feature type="compositionally biased region" description="Basic residues" evidence="7">
    <location>
        <begin position="130"/>
        <end position="145"/>
    </location>
</feature>
<feature type="compositionally biased region" description="Gly residues" evidence="7">
    <location>
        <begin position="97"/>
        <end position="107"/>
    </location>
</feature>
<dbReference type="Gene3D" id="3.30.1330.80">
    <property type="entry name" value="Hypothetical protein, similar to alpha- acetolactate decarboxylase, domain 2"/>
    <property type="match status" value="1"/>
</dbReference>
<evidence type="ECO:0000313" key="9">
    <source>
        <dbReference type="Proteomes" id="UP000087171"/>
    </source>
</evidence>
<evidence type="ECO:0000256" key="6">
    <source>
        <dbReference type="RuleBase" id="RU367031"/>
    </source>
</evidence>
<comment type="domain">
    <text evidence="6">The PPC domain mediates interactions between AHL proteins.</text>
</comment>
<evidence type="ECO:0000256" key="5">
    <source>
        <dbReference type="ARBA" id="ARBA00023242"/>
    </source>
</evidence>
<reference evidence="9" key="1">
    <citation type="journal article" date="2013" name="Nat. Biotechnol.">
        <title>Draft genome sequence of chickpea (Cicer arietinum) provides a resource for trait improvement.</title>
        <authorList>
            <person name="Varshney R.K."/>
            <person name="Song C."/>
            <person name="Saxena R.K."/>
            <person name="Azam S."/>
            <person name="Yu S."/>
            <person name="Sharpe A.G."/>
            <person name="Cannon S."/>
            <person name="Baek J."/>
            <person name="Rosen B.D."/>
            <person name="Tar'an B."/>
            <person name="Millan T."/>
            <person name="Zhang X."/>
            <person name="Ramsay L.D."/>
            <person name="Iwata A."/>
            <person name="Wang Y."/>
            <person name="Nelson W."/>
            <person name="Farmer A.D."/>
            <person name="Gaur P.M."/>
            <person name="Soderlund C."/>
            <person name="Penmetsa R.V."/>
            <person name="Xu C."/>
            <person name="Bharti A.K."/>
            <person name="He W."/>
            <person name="Winter P."/>
            <person name="Zhao S."/>
            <person name="Hane J.K."/>
            <person name="Carrasquilla-Garcia N."/>
            <person name="Condie J.A."/>
            <person name="Upadhyaya H.D."/>
            <person name="Luo M.C."/>
            <person name="Thudi M."/>
            <person name="Gowda C.L."/>
            <person name="Singh N.P."/>
            <person name="Lichtenzveig J."/>
            <person name="Gali K.K."/>
            <person name="Rubio J."/>
            <person name="Nadarajan N."/>
            <person name="Dolezel J."/>
            <person name="Bansal K.C."/>
            <person name="Xu X."/>
            <person name="Edwards D."/>
            <person name="Zhang G."/>
            <person name="Kahl G."/>
            <person name="Gil J."/>
            <person name="Singh K.B."/>
            <person name="Datta S.K."/>
            <person name="Jackson S.A."/>
            <person name="Wang J."/>
            <person name="Cook D.R."/>
        </authorList>
    </citation>
    <scope>NUCLEOTIDE SEQUENCE [LARGE SCALE GENOMIC DNA]</scope>
    <source>
        <strain evidence="9">cv. CDC Frontier</strain>
    </source>
</reference>
<dbReference type="PANTHER" id="PTHR31500:SF51">
    <property type="entry name" value="AT-HOOK MOTIF NUCLEAR-LOCALIZED PROTEIN 8"/>
    <property type="match status" value="1"/>
</dbReference>
<dbReference type="KEGG" id="cam:101504328"/>
<name>A0A1S2YY50_CICAR</name>
<gene>
    <name evidence="10" type="primary">LOC101504328</name>
</gene>
<evidence type="ECO:0000259" key="8">
    <source>
        <dbReference type="PROSITE" id="PS51742"/>
    </source>
</evidence>
<evidence type="ECO:0000313" key="10">
    <source>
        <dbReference type="RefSeq" id="XP_004511784.1"/>
    </source>
</evidence>
<keyword evidence="3 6" id="KW-0238">DNA-binding</keyword>
<dbReference type="InterPro" id="IPR017956">
    <property type="entry name" value="AT_hook_DNA-bd_motif"/>
</dbReference>
<dbReference type="SMART" id="SM00384">
    <property type="entry name" value="AT_hook"/>
    <property type="match status" value="2"/>
</dbReference>
<keyword evidence="2 6" id="KW-0805">Transcription regulation</keyword>
<dbReference type="InterPro" id="IPR005175">
    <property type="entry name" value="PPC_dom"/>
</dbReference>
<proteinExistence type="predicted"/>
<dbReference type="InterPro" id="IPR039605">
    <property type="entry name" value="AHL"/>
</dbReference>
<evidence type="ECO:0000256" key="3">
    <source>
        <dbReference type="ARBA" id="ARBA00023125"/>
    </source>
</evidence>
<dbReference type="CDD" id="cd11378">
    <property type="entry name" value="DUF296"/>
    <property type="match status" value="1"/>
</dbReference>
<feature type="compositionally biased region" description="Polar residues" evidence="7">
    <location>
        <begin position="281"/>
        <end position="294"/>
    </location>
</feature>
<dbReference type="PROSITE" id="PS51742">
    <property type="entry name" value="PPC"/>
    <property type="match status" value="1"/>
</dbReference>
<evidence type="ECO:0000256" key="4">
    <source>
        <dbReference type="ARBA" id="ARBA00023163"/>
    </source>
</evidence>
<evidence type="ECO:0000256" key="1">
    <source>
        <dbReference type="ARBA" id="ARBA00003687"/>
    </source>
</evidence>
<comment type="function">
    <text evidence="1 6">Transcription factor that specifically binds AT-rich DNA sequences related to the nuclear matrix attachment regions (MARs).</text>
</comment>
<dbReference type="Proteomes" id="UP000087171">
    <property type="component" value="Chromosome Ca8"/>
</dbReference>
<dbReference type="STRING" id="3827.A0A1S2YY50"/>
<sequence>MDSREPIPPHSHPQSQPLNIMLVGPNPFANNVPTTLMAPATARFPPFNVPSTHSEPFNDNRSLKPCDTVAVTPSESLKKKRGRPRKYFPEGNVSLGLGSGSASGSGSGPARPPPITTTTTTIASPTSSTGKKKRGRPLGSKKKNKQQQQSMFGVSGSGVTPHAIVVNPGEDIVAKLTAFLKGGPYNDMCILAAHGTVGSVSLYQSGGIVNYEGQFELISLSCNLEISENSSGDKKISSLKVSLAGFDGRLLGGVVAGKLTAASSTQITLGGFTLGGKKLSSNDLKSGPSSTSPFVASGTPTSPTSEEHSSGDSSGDGENSPFSQGPGIYNNADQSGHNVSIYQQLWARQTQQ</sequence>
<feature type="region of interest" description="Disordered" evidence="7">
    <location>
        <begin position="280"/>
        <end position="334"/>
    </location>
</feature>
<evidence type="ECO:0000256" key="7">
    <source>
        <dbReference type="SAM" id="MobiDB-lite"/>
    </source>
</evidence>
<dbReference type="SUPFAM" id="SSF117856">
    <property type="entry name" value="AF0104/ALDC/Ptd012-like"/>
    <property type="match status" value="1"/>
</dbReference>
<feature type="region of interest" description="Disordered" evidence="7">
    <location>
        <begin position="51"/>
        <end position="156"/>
    </location>
</feature>
<keyword evidence="9" id="KW-1185">Reference proteome</keyword>
<dbReference type="Pfam" id="PF03479">
    <property type="entry name" value="PCC"/>
    <property type="match status" value="1"/>
</dbReference>
<dbReference type="PaxDb" id="3827-XP_004511784.1"/>
<reference evidence="10" key="2">
    <citation type="submission" date="2025-08" db="UniProtKB">
        <authorList>
            <consortium name="RefSeq"/>
        </authorList>
    </citation>
    <scope>IDENTIFICATION</scope>
    <source>
        <tissue evidence="10">Etiolated seedlings</tissue>
    </source>
</reference>
<dbReference type="eggNOG" id="ENOG502R1P2">
    <property type="taxonomic scope" value="Eukaryota"/>
</dbReference>
<dbReference type="AlphaFoldDB" id="A0A1S2YY50"/>
<organism evidence="9 10">
    <name type="scientific">Cicer arietinum</name>
    <name type="common">Chickpea</name>
    <name type="synonym">Garbanzo</name>
    <dbReference type="NCBI Taxonomy" id="3827"/>
    <lineage>
        <taxon>Eukaryota</taxon>
        <taxon>Viridiplantae</taxon>
        <taxon>Streptophyta</taxon>
        <taxon>Embryophyta</taxon>
        <taxon>Tracheophyta</taxon>
        <taxon>Spermatophyta</taxon>
        <taxon>Magnoliopsida</taxon>
        <taxon>eudicotyledons</taxon>
        <taxon>Gunneridae</taxon>
        <taxon>Pentapetalae</taxon>
        <taxon>rosids</taxon>
        <taxon>fabids</taxon>
        <taxon>Fabales</taxon>
        <taxon>Fabaceae</taxon>
        <taxon>Papilionoideae</taxon>
        <taxon>50 kb inversion clade</taxon>
        <taxon>NPAAA clade</taxon>
        <taxon>Hologalegina</taxon>
        <taxon>IRL clade</taxon>
        <taxon>Cicereae</taxon>
        <taxon>Cicer</taxon>
    </lineage>
</organism>
<keyword evidence="5 6" id="KW-0539">Nucleus</keyword>
<evidence type="ECO:0000256" key="2">
    <source>
        <dbReference type="ARBA" id="ARBA00023015"/>
    </source>
</evidence>
<feature type="domain" description="PPC" evidence="8">
    <location>
        <begin position="156"/>
        <end position="294"/>
    </location>
</feature>
<feature type="compositionally biased region" description="Low complexity" evidence="7">
    <location>
        <begin position="116"/>
        <end position="129"/>
    </location>
</feature>
<dbReference type="GO" id="GO:0003680">
    <property type="term" value="F:minor groove of adenine-thymine-rich DNA binding"/>
    <property type="evidence" value="ECO:0007669"/>
    <property type="project" value="UniProtKB-UniRule"/>
</dbReference>
<protein>
    <recommendedName>
        <fullName evidence="6">AT-hook motif nuclear-localized protein</fullName>
    </recommendedName>
</protein>
<dbReference type="GO" id="GO:0005634">
    <property type="term" value="C:nucleus"/>
    <property type="evidence" value="ECO:0007669"/>
    <property type="project" value="UniProtKB-SubCell"/>
</dbReference>
<feature type="compositionally biased region" description="Low complexity" evidence="7">
    <location>
        <begin position="311"/>
        <end position="320"/>
    </location>
</feature>
<feature type="region of interest" description="Disordered" evidence="7">
    <location>
        <begin position="1"/>
        <end position="20"/>
    </location>
</feature>
<comment type="subcellular location">
    <subcellularLocation>
        <location evidence="6">Nucleus</location>
    </subcellularLocation>
</comment>
<keyword evidence="4 6" id="KW-0804">Transcription</keyword>
<dbReference type="RefSeq" id="XP_004511784.1">
    <property type="nucleotide sequence ID" value="XM_004511727.3"/>
</dbReference>